<dbReference type="InterPro" id="IPR036412">
    <property type="entry name" value="HAD-like_sf"/>
</dbReference>
<feature type="compositionally biased region" description="Polar residues" evidence="1">
    <location>
        <begin position="246"/>
        <end position="300"/>
    </location>
</feature>
<accession>A0A1R1Y9N9</accession>
<comment type="caution">
    <text evidence="2">The sequence shown here is derived from an EMBL/GenBank/DDBJ whole genome shotgun (WGS) entry which is preliminary data.</text>
</comment>
<feature type="region of interest" description="Disordered" evidence="1">
    <location>
        <begin position="246"/>
        <end position="364"/>
    </location>
</feature>
<reference evidence="3" key="1">
    <citation type="submission" date="2017-01" db="EMBL/GenBank/DDBJ databases">
        <authorList>
            <person name="Wang Y."/>
            <person name="White M."/>
            <person name="Kvist S."/>
            <person name="Moncalvo J.-M."/>
        </authorList>
    </citation>
    <scope>NUCLEOTIDE SEQUENCE [LARGE SCALE GENOMIC DNA]</scope>
    <source>
        <strain evidence="3">ID-206-W2</strain>
    </source>
</reference>
<evidence type="ECO:0008006" key="4">
    <source>
        <dbReference type="Google" id="ProtNLM"/>
    </source>
</evidence>
<organism evidence="2 3">
    <name type="scientific">Smittium culicis</name>
    <dbReference type="NCBI Taxonomy" id="133412"/>
    <lineage>
        <taxon>Eukaryota</taxon>
        <taxon>Fungi</taxon>
        <taxon>Fungi incertae sedis</taxon>
        <taxon>Zoopagomycota</taxon>
        <taxon>Kickxellomycotina</taxon>
        <taxon>Harpellomycetes</taxon>
        <taxon>Harpellales</taxon>
        <taxon>Legeriomycetaceae</taxon>
        <taxon>Smittium</taxon>
    </lineage>
</organism>
<keyword evidence="3" id="KW-1185">Reference proteome</keyword>
<protein>
    <recommendedName>
        <fullName evidence="4">FCP1 homology domain-containing protein</fullName>
    </recommendedName>
</protein>
<evidence type="ECO:0000256" key="1">
    <source>
        <dbReference type="SAM" id="MobiDB-lite"/>
    </source>
</evidence>
<name>A0A1R1Y9N9_9FUNG</name>
<dbReference type="Proteomes" id="UP000187429">
    <property type="component" value="Unassembled WGS sequence"/>
</dbReference>
<gene>
    <name evidence="2" type="ORF">AYI69_g4919</name>
</gene>
<dbReference type="Gene3D" id="3.40.50.1000">
    <property type="entry name" value="HAD superfamily/HAD-like"/>
    <property type="match status" value="2"/>
</dbReference>
<dbReference type="AlphaFoldDB" id="A0A1R1Y9N9"/>
<dbReference type="InterPro" id="IPR023214">
    <property type="entry name" value="HAD_sf"/>
</dbReference>
<dbReference type="SUPFAM" id="SSF56784">
    <property type="entry name" value="HAD-like"/>
    <property type="match status" value="2"/>
</dbReference>
<dbReference type="OrthoDB" id="1711508at2759"/>
<evidence type="ECO:0000313" key="3">
    <source>
        <dbReference type="Proteomes" id="UP000187429"/>
    </source>
</evidence>
<feature type="compositionally biased region" description="Polar residues" evidence="1">
    <location>
        <begin position="334"/>
        <end position="354"/>
    </location>
</feature>
<feature type="compositionally biased region" description="Low complexity" evidence="1">
    <location>
        <begin position="309"/>
        <end position="320"/>
    </location>
</feature>
<evidence type="ECO:0000313" key="2">
    <source>
        <dbReference type="EMBL" id="OMJ23580.1"/>
    </source>
</evidence>
<sequence>MSCRPGLTRFLDFAFKNLAVMVWSSAQPQNVLKMIRMGFGTHYDDLCGIWDRRYCTLSGNYFAKCSSIKDLSRIWNGWSVNDSEYSWLYSGTEFSPFYVNKSRSSSLDSGSDYSLSDNDTKSLVKIVKVKKKTNPDEIDYSSDPFNSDKSLSHEINTNLSEIKKSPKKSVNTASLKSIKIKTLNKTETSLENVPTIINEFQSIPINEKKVITSSTLDNKTPNSDFLELINSDTSSSDCRNSEKNILHTSSHQNVSVRKNSLNKPPKNLSTSPEYDSINHSNQKNPGSNSPSTPEPLNSYPNKRKRSRSTDSCSDSNSTNSDIRISSKKNKIGAESQNSLLINTKTESNLNNDGSTLLEKTMSDSNTRFQPRLKSMWNSKNTILIDDSVEKAELQPNNHICVYPYSIEYADCDYELLYLEYYLTEILKKSKKDPDFDVSEYISKHPYKDFCDKYDPFL</sequence>
<dbReference type="EMBL" id="LSSM01002002">
    <property type="protein sequence ID" value="OMJ23580.1"/>
    <property type="molecule type" value="Genomic_DNA"/>
</dbReference>
<proteinExistence type="predicted"/>